<accession>A0A385YZ74</accession>
<gene>
    <name evidence="1" type="ORF">D3880_06570</name>
</gene>
<organism evidence="1 2">
    <name type="scientific">Pseudomonas cavernae</name>
    <dbReference type="NCBI Taxonomy" id="2320867"/>
    <lineage>
        <taxon>Bacteria</taxon>
        <taxon>Pseudomonadati</taxon>
        <taxon>Pseudomonadota</taxon>
        <taxon>Gammaproteobacteria</taxon>
        <taxon>Pseudomonadales</taxon>
        <taxon>Pseudomonadaceae</taxon>
        <taxon>Pseudomonas</taxon>
    </lineage>
</organism>
<dbReference type="Proteomes" id="UP000265560">
    <property type="component" value="Chromosome"/>
</dbReference>
<evidence type="ECO:0000313" key="1">
    <source>
        <dbReference type="EMBL" id="AYC32066.1"/>
    </source>
</evidence>
<dbReference type="OrthoDB" id="1495305at2"/>
<dbReference type="KEGG" id="pcav:D3880_06570"/>
<name>A0A385YZ74_9PSED</name>
<dbReference type="EMBL" id="CP032419">
    <property type="protein sequence ID" value="AYC32066.1"/>
    <property type="molecule type" value="Genomic_DNA"/>
</dbReference>
<dbReference type="AlphaFoldDB" id="A0A385YZ74"/>
<keyword evidence="2" id="KW-1185">Reference proteome</keyword>
<evidence type="ECO:0000313" key="2">
    <source>
        <dbReference type="Proteomes" id="UP000265560"/>
    </source>
</evidence>
<proteinExistence type="predicted"/>
<protein>
    <submittedName>
        <fullName evidence="1">Uncharacterized protein</fullName>
    </submittedName>
</protein>
<sequence>MRQPDIEIYLKDADHHAITGWLSQALGPCSEWRQKGQTYKCDVDSAAGVIPLTWLPKAVGKWHSLYLDSPHTPWPDDLACARAAFAALGVEVRCAPGSWQEDESDETADRWIRVSADGEEEIVWRTS</sequence>
<dbReference type="RefSeq" id="WP_119892688.1">
    <property type="nucleotide sequence ID" value="NZ_CP032419.1"/>
</dbReference>
<reference evidence="2" key="1">
    <citation type="submission" date="2018-09" db="EMBL/GenBank/DDBJ databases">
        <authorList>
            <person name="Zhu H."/>
        </authorList>
    </citation>
    <scope>NUCLEOTIDE SEQUENCE [LARGE SCALE GENOMIC DNA]</scope>
    <source>
        <strain evidence="2">K2W31S-8</strain>
    </source>
</reference>